<comment type="caution">
    <text evidence="2">The sequence shown here is derived from an EMBL/GenBank/DDBJ whole genome shotgun (WGS) entry which is preliminary data.</text>
</comment>
<proteinExistence type="predicted"/>
<sequence>KDPHVTAHTGEFAKGTLHRDQVPRVAPDSQYAVGTRDQVPRVAPDSQYAVGTRDQVPRVAPDSQYAVGTGTRNQGPSPRFSARSRNTGGQQIL</sequence>
<gene>
    <name evidence="2" type="ORF">THAOC_32868</name>
</gene>
<feature type="non-terminal residue" evidence="2">
    <location>
        <position position="1"/>
    </location>
</feature>
<keyword evidence="3" id="KW-1185">Reference proteome</keyword>
<feature type="region of interest" description="Disordered" evidence="1">
    <location>
        <begin position="1"/>
        <end position="93"/>
    </location>
</feature>
<accession>K0RHD5</accession>
<dbReference type="Proteomes" id="UP000266841">
    <property type="component" value="Unassembled WGS sequence"/>
</dbReference>
<feature type="compositionally biased region" description="Polar residues" evidence="1">
    <location>
        <begin position="83"/>
        <end position="93"/>
    </location>
</feature>
<protein>
    <submittedName>
        <fullName evidence="2">Uncharacterized protein</fullName>
    </submittedName>
</protein>
<evidence type="ECO:0000313" key="3">
    <source>
        <dbReference type="Proteomes" id="UP000266841"/>
    </source>
</evidence>
<reference evidence="2 3" key="1">
    <citation type="journal article" date="2012" name="Genome Biol.">
        <title>Genome and low-iron response of an oceanic diatom adapted to chronic iron limitation.</title>
        <authorList>
            <person name="Lommer M."/>
            <person name="Specht M."/>
            <person name="Roy A.S."/>
            <person name="Kraemer L."/>
            <person name="Andreson R."/>
            <person name="Gutowska M.A."/>
            <person name="Wolf J."/>
            <person name="Bergner S.V."/>
            <person name="Schilhabel M.B."/>
            <person name="Klostermeier U.C."/>
            <person name="Beiko R.G."/>
            <person name="Rosenstiel P."/>
            <person name="Hippler M."/>
            <person name="Laroche J."/>
        </authorList>
    </citation>
    <scope>NUCLEOTIDE SEQUENCE [LARGE SCALE GENOMIC DNA]</scope>
    <source>
        <strain evidence="2 3">CCMP1005</strain>
    </source>
</reference>
<dbReference type="AlphaFoldDB" id="K0RHD5"/>
<dbReference type="EMBL" id="AGNL01045969">
    <property type="protein sequence ID" value="EJK48346.1"/>
    <property type="molecule type" value="Genomic_DNA"/>
</dbReference>
<evidence type="ECO:0000313" key="2">
    <source>
        <dbReference type="EMBL" id="EJK48346.1"/>
    </source>
</evidence>
<organism evidence="2 3">
    <name type="scientific">Thalassiosira oceanica</name>
    <name type="common">Marine diatom</name>
    <dbReference type="NCBI Taxonomy" id="159749"/>
    <lineage>
        <taxon>Eukaryota</taxon>
        <taxon>Sar</taxon>
        <taxon>Stramenopiles</taxon>
        <taxon>Ochrophyta</taxon>
        <taxon>Bacillariophyta</taxon>
        <taxon>Coscinodiscophyceae</taxon>
        <taxon>Thalassiosirophycidae</taxon>
        <taxon>Thalassiosirales</taxon>
        <taxon>Thalassiosiraceae</taxon>
        <taxon>Thalassiosira</taxon>
    </lineage>
</organism>
<name>K0RHD5_THAOC</name>
<evidence type="ECO:0000256" key="1">
    <source>
        <dbReference type="SAM" id="MobiDB-lite"/>
    </source>
</evidence>